<dbReference type="InterPro" id="IPR000742">
    <property type="entry name" value="EGF"/>
</dbReference>
<keyword evidence="10" id="KW-1185">Reference proteome</keyword>
<dbReference type="GO" id="GO:0016358">
    <property type="term" value="P:dendrite development"/>
    <property type="evidence" value="ECO:0007669"/>
    <property type="project" value="UniProtKB-ARBA"/>
</dbReference>
<protein>
    <recommendedName>
        <fullName evidence="8">EGF-like domain-containing protein</fullName>
    </recommendedName>
</protein>
<evidence type="ECO:0000256" key="4">
    <source>
        <dbReference type="ARBA" id="ARBA00022737"/>
    </source>
</evidence>
<dbReference type="EMBL" id="JACVVK020000683">
    <property type="protein sequence ID" value="KAK7456539.1"/>
    <property type="molecule type" value="Genomic_DNA"/>
</dbReference>
<dbReference type="Pfam" id="PF00008">
    <property type="entry name" value="EGF"/>
    <property type="match status" value="2"/>
</dbReference>
<dbReference type="FunFam" id="2.10.25.10:FF:000424">
    <property type="entry name" value="Delta and Notch-like epidermal growth factor-related receptor"/>
    <property type="match status" value="1"/>
</dbReference>
<dbReference type="AlphaFoldDB" id="A0ABD0J385"/>
<evidence type="ECO:0000256" key="5">
    <source>
        <dbReference type="ARBA" id="ARBA00023157"/>
    </source>
</evidence>
<evidence type="ECO:0000256" key="1">
    <source>
        <dbReference type="ARBA" id="ARBA00022473"/>
    </source>
</evidence>
<dbReference type="InterPro" id="IPR001881">
    <property type="entry name" value="EGF-like_Ca-bd_dom"/>
</dbReference>
<gene>
    <name evidence="9" type="ORF">BaRGS_00039360</name>
</gene>
<keyword evidence="6" id="KW-0325">Glycoprotein</keyword>
<evidence type="ECO:0000313" key="10">
    <source>
        <dbReference type="Proteomes" id="UP001519460"/>
    </source>
</evidence>
<evidence type="ECO:0000259" key="8">
    <source>
        <dbReference type="PROSITE" id="PS50026"/>
    </source>
</evidence>
<name>A0ABD0J385_9CAEN</name>
<dbReference type="InterPro" id="IPR051022">
    <property type="entry name" value="Notch_Cell-Fate_Det"/>
</dbReference>
<dbReference type="GO" id="GO:0009887">
    <property type="term" value="P:animal organ morphogenesis"/>
    <property type="evidence" value="ECO:0007669"/>
    <property type="project" value="UniProtKB-ARBA"/>
</dbReference>
<dbReference type="PRINTS" id="PR00010">
    <property type="entry name" value="EGFBLOOD"/>
</dbReference>
<accession>A0ABD0J385</accession>
<feature type="non-terminal residue" evidence="9">
    <location>
        <position position="130"/>
    </location>
</feature>
<organism evidence="9 10">
    <name type="scientific">Batillaria attramentaria</name>
    <dbReference type="NCBI Taxonomy" id="370345"/>
    <lineage>
        <taxon>Eukaryota</taxon>
        <taxon>Metazoa</taxon>
        <taxon>Spiralia</taxon>
        <taxon>Lophotrochozoa</taxon>
        <taxon>Mollusca</taxon>
        <taxon>Gastropoda</taxon>
        <taxon>Caenogastropoda</taxon>
        <taxon>Sorbeoconcha</taxon>
        <taxon>Cerithioidea</taxon>
        <taxon>Batillariidae</taxon>
        <taxon>Batillaria</taxon>
    </lineage>
</organism>
<dbReference type="PANTHER" id="PTHR24049:SF22">
    <property type="entry name" value="DROSOPHILA CRUMBS HOMOLOG"/>
    <property type="match status" value="1"/>
</dbReference>
<sequence>THVPADLASMEGRVSAMERTTGVSVSLATRAITVIFVRLDPCGSSPCDNGGSCYHSVSAPTQFVCTCPLGYNGTLCQTAIGGDDPCLRAPCQHGGVCFNSADVPTEYVCTCPSEFTGKNCETSLSGLIGR</sequence>
<dbReference type="PROSITE" id="PS50026">
    <property type="entry name" value="EGF_3"/>
    <property type="match status" value="2"/>
</dbReference>
<dbReference type="SMART" id="SM00181">
    <property type="entry name" value="EGF"/>
    <property type="match status" value="2"/>
</dbReference>
<feature type="domain" description="EGF-like" evidence="8">
    <location>
        <begin position="38"/>
        <end position="77"/>
    </location>
</feature>
<feature type="domain" description="EGF-like" evidence="8">
    <location>
        <begin position="82"/>
        <end position="121"/>
    </location>
</feature>
<feature type="disulfide bond" evidence="7">
    <location>
        <begin position="111"/>
        <end position="120"/>
    </location>
</feature>
<keyword evidence="5 7" id="KW-1015">Disulfide bond</keyword>
<dbReference type="GO" id="GO:0048646">
    <property type="term" value="P:anatomical structure formation involved in morphogenesis"/>
    <property type="evidence" value="ECO:0007669"/>
    <property type="project" value="UniProtKB-ARBA"/>
</dbReference>
<evidence type="ECO:0000256" key="6">
    <source>
        <dbReference type="ARBA" id="ARBA00023180"/>
    </source>
</evidence>
<feature type="non-terminal residue" evidence="9">
    <location>
        <position position="1"/>
    </location>
</feature>
<keyword evidence="4" id="KW-0677">Repeat</keyword>
<comment type="caution">
    <text evidence="9">The sequence shown here is derived from an EMBL/GenBank/DDBJ whole genome shotgun (WGS) entry which is preliminary data.</text>
</comment>
<dbReference type="GO" id="GO:0048667">
    <property type="term" value="P:cell morphogenesis involved in neuron differentiation"/>
    <property type="evidence" value="ECO:0007669"/>
    <property type="project" value="UniProtKB-ARBA"/>
</dbReference>
<dbReference type="FunFam" id="2.10.25.10:FF:000172">
    <property type="entry name" value="FAT atypical cadherin 3"/>
    <property type="match status" value="1"/>
</dbReference>
<keyword evidence="3" id="KW-0732">Signal</keyword>
<dbReference type="Gene3D" id="2.10.25.10">
    <property type="entry name" value="Laminin"/>
    <property type="match status" value="2"/>
</dbReference>
<proteinExistence type="predicted"/>
<dbReference type="PROSITE" id="PS00022">
    <property type="entry name" value="EGF_1"/>
    <property type="match status" value="2"/>
</dbReference>
<keyword evidence="2 7" id="KW-0245">EGF-like domain</keyword>
<reference evidence="9 10" key="1">
    <citation type="journal article" date="2023" name="Sci. Data">
        <title>Genome assembly of the Korean intertidal mud-creeper Batillaria attramentaria.</title>
        <authorList>
            <person name="Patra A.K."/>
            <person name="Ho P.T."/>
            <person name="Jun S."/>
            <person name="Lee S.J."/>
            <person name="Kim Y."/>
            <person name="Won Y.J."/>
        </authorList>
    </citation>
    <scope>NUCLEOTIDE SEQUENCE [LARGE SCALE GENOMIC DNA]</scope>
    <source>
        <strain evidence="9">Wonlab-2016</strain>
    </source>
</reference>
<evidence type="ECO:0000256" key="7">
    <source>
        <dbReference type="PROSITE-ProRule" id="PRU00076"/>
    </source>
</evidence>
<dbReference type="Proteomes" id="UP001519460">
    <property type="component" value="Unassembled WGS sequence"/>
</dbReference>
<evidence type="ECO:0000313" key="9">
    <source>
        <dbReference type="EMBL" id="KAK7456539.1"/>
    </source>
</evidence>
<feature type="disulfide bond" evidence="7">
    <location>
        <begin position="67"/>
        <end position="76"/>
    </location>
</feature>
<dbReference type="SUPFAM" id="SSF57196">
    <property type="entry name" value="EGF/Laminin"/>
    <property type="match status" value="2"/>
</dbReference>
<dbReference type="PANTHER" id="PTHR24049">
    <property type="entry name" value="CRUMBS FAMILY MEMBER"/>
    <property type="match status" value="1"/>
</dbReference>
<evidence type="ECO:0000256" key="2">
    <source>
        <dbReference type="ARBA" id="ARBA00022536"/>
    </source>
</evidence>
<dbReference type="GO" id="GO:0001764">
    <property type="term" value="P:neuron migration"/>
    <property type="evidence" value="ECO:0007669"/>
    <property type="project" value="UniProtKB-ARBA"/>
</dbReference>
<comment type="caution">
    <text evidence="7">Lacks conserved residue(s) required for the propagation of feature annotation.</text>
</comment>
<dbReference type="PROSITE" id="PS01186">
    <property type="entry name" value="EGF_2"/>
    <property type="match status" value="1"/>
</dbReference>
<dbReference type="SMART" id="SM00179">
    <property type="entry name" value="EGF_CA"/>
    <property type="match status" value="2"/>
</dbReference>
<keyword evidence="1" id="KW-0217">Developmental protein</keyword>
<evidence type="ECO:0000256" key="3">
    <source>
        <dbReference type="ARBA" id="ARBA00022729"/>
    </source>
</evidence>
<dbReference type="CDD" id="cd00054">
    <property type="entry name" value="EGF_CA"/>
    <property type="match status" value="1"/>
</dbReference>
<dbReference type="GO" id="GO:0043005">
    <property type="term" value="C:neuron projection"/>
    <property type="evidence" value="ECO:0007669"/>
    <property type="project" value="UniProtKB-ARBA"/>
</dbReference>